<dbReference type="AlphaFoldDB" id="A0A8B3S1M1"/>
<evidence type="ECO:0000313" key="3">
    <source>
        <dbReference type="Proteomes" id="UP000291831"/>
    </source>
</evidence>
<accession>A0A8B3S1M1</accession>
<comment type="similarity">
    <text evidence="1">Belongs to the UPF0285 family.</text>
</comment>
<evidence type="ECO:0000313" key="2">
    <source>
        <dbReference type="EMBL" id="RZB30897.1"/>
    </source>
</evidence>
<dbReference type="NCBIfam" id="TIGR03281">
    <property type="entry name" value="methan_mark_12"/>
    <property type="match status" value="1"/>
</dbReference>
<evidence type="ECO:0000256" key="1">
    <source>
        <dbReference type="HAMAP-Rule" id="MF_01087"/>
    </source>
</evidence>
<dbReference type="InterPro" id="IPR009927">
    <property type="entry name" value="DUF1464"/>
</dbReference>
<organism evidence="2 3">
    <name type="scientific">Candidatus Argoarchaeum ethanivorans</name>
    <dbReference type="NCBI Taxonomy" id="2608793"/>
    <lineage>
        <taxon>Archaea</taxon>
        <taxon>Methanobacteriati</taxon>
        <taxon>Methanobacteriota</taxon>
        <taxon>Stenosarchaea group</taxon>
        <taxon>Methanomicrobia</taxon>
        <taxon>Methanosarcinales</taxon>
        <taxon>Methanosarcinales incertae sedis</taxon>
        <taxon>GOM Arc I cluster</taxon>
        <taxon>Candidatus Argoarchaeum</taxon>
    </lineage>
</organism>
<dbReference type="SUPFAM" id="SSF53067">
    <property type="entry name" value="Actin-like ATPase domain"/>
    <property type="match status" value="1"/>
</dbReference>
<sequence length="323" mass="35408">MFIGVEHGTTAIRFATKYDYFELSREAAAALDCETLFAHIEEKLNVERNEIKMFALTYSMGDGINSITPIEKTTNRALINRGGAGLHVGGGTRVFDLIRSSGLRAVVIPGVHRGSGCDMRLDVYSHGTSPEKIGIVYHIYKKGTNDFIVCDISSNTVTIAVANGRIIGAIDACIFAPGIRHGPLDVEAIRKIDARECTANEAFTRAGVIKHTPYKNLYELTQAYNQRKADAILSFDSLSLLCAMEIAAMKVFMRDYNISPDHCQVYLSGSVSEIEYVKKQIEKHLHAQTISVGKRSAAVGLAEIAEDIYNGATNITGIKVEKR</sequence>
<protein>
    <recommendedName>
        <fullName evidence="1">UPF0285 protein AEth_00851</fullName>
    </recommendedName>
</protein>
<dbReference type="InterPro" id="IPR043129">
    <property type="entry name" value="ATPase_NBD"/>
</dbReference>
<gene>
    <name evidence="2" type="ORF">AEth_00851</name>
</gene>
<name>A0A8B3S1M1_9EURY</name>
<dbReference type="InterPro" id="IPR016735">
    <property type="entry name" value="Methan_mark_12"/>
</dbReference>
<proteinExistence type="inferred from homology"/>
<reference evidence="3" key="1">
    <citation type="submission" date="2019-01" db="EMBL/GenBank/DDBJ databases">
        <title>Anaerobic oxidation of ethane by archaea from a marine hydrocarbon seep.</title>
        <authorList>
            <person name="Musat F."/>
        </authorList>
    </citation>
    <scope>NUCLEOTIDE SEQUENCE [LARGE SCALE GENOMIC DNA]</scope>
</reference>
<dbReference type="EMBL" id="RPGO01000024">
    <property type="protein sequence ID" value="RZB30897.1"/>
    <property type="molecule type" value="Genomic_DNA"/>
</dbReference>
<dbReference type="Proteomes" id="UP000291831">
    <property type="component" value="Unassembled WGS sequence"/>
</dbReference>
<comment type="caution">
    <text evidence="2">The sequence shown here is derived from an EMBL/GenBank/DDBJ whole genome shotgun (WGS) entry which is preliminary data.</text>
</comment>
<dbReference type="Pfam" id="PF07318">
    <property type="entry name" value="DUF1464"/>
    <property type="match status" value="1"/>
</dbReference>
<dbReference type="HAMAP" id="MF_01087">
    <property type="entry name" value="UPF0285"/>
    <property type="match status" value="1"/>
</dbReference>